<evidence type="ECO:0000259" key="3">
    <source>
        <dbReference type="Pfam" id="PF13193"/>
    </source>
</evidence>
<dbReference type="GO" id="GO:0044550">
    <property type="term" value="P:secondary metabolite biosynthetic process"/>
    <property type="evidence" value="ECO:0007669"/>
    <property type="project" value="TreeGrafter"/>
</dbReference>
<evidence type="ECO:0000259" key="2">
    <source>
        <dbReference type="Pfam" id="PF00501"/>
    </source>
</evidence>
<dbReference type="InterPro" id="IPR025110">
    <property type="entry name" value="AMP-bd_C"/>
</dbReference>
<dbReference type="KEGG" id="sfk:KY5_0737c"/>
<dbReference type="PANTHER" id="PTHR45527:SF1">
    <property type="entry name" value="FATTY ACID SYNTHASE"/>
    <property type="match status" value="1"/>
</dbReference>
<sequence length="507" mass="53249">MAAARATGDVRLAGPRWTGEPPHILDLVEPRLGGRASAVADGTGTFSYRELDEVSRAVAHALLARGARPDEPVVVHGTASRHTIAALLGVLRAGCCYVPVDAEFPEERRRLMAQGCGARFVLVPEENEAGAVAGLEHVALATRQRTGQPSGPADASGGTHTRRGTHAYTCFTSGSTGLPKPVTIAATSLGWSTAARLRHYAERVGAFLLCSSLSFDSSMAGIWWTLASGGLLVVPGGRPGDLLAVARAAERHHATHLLMVPSLYGVALRGGLAPRLRTLTTVIVAGESCSPALVARHLAELPQAELYNEYGPTECTVWATVHACAPADARARAVPIGRPIAGVTLHIAAAPDTPGTGELYIAGLGLAVPGTDAERFVDLHGTRHYRTGDLVTVREDGELLFHGRADHQLKLGGVRVERAEIERALTSCDGITDAGIGVSGAPRPRPVGFVVTGGTALDEQRVRAQLLRSLPTTALPARVIAVPALPRLPNGKVDYGTLDRRAAEVRR</sequence>
<dbReference type="Gene3D" id="3.30.300.30">
    <property type="match status" value="1"/>
</dbReference>
<dbReference type="InterPro" id="IPR000873">
    <property type="entry name" value="AMP-dep_synth/lig_dom"/>
</dbReference>
<dbReference type="GO" id="GO:0005737">
    <property type="term" value="C:cytoplasm"/>
    <property type="evidence" value="ECO:0007669"/>
    <property type="project" value="TreeGrafter"/>
</dbReference>
<evidence type="ECO:0000256" key="1">
    <source>
        <dbReference type="SAM" id="MobiDB-lite"/>
    </source>
</evidence>
<dbReference type="InterPro" id="IPR045851">
    <property type="entry name" value="AMP-bd_C_sf"/>
</dbReference>
<proteinExistence type="predicted"/>
<accession>A0A291Q2P1</accession>
<gene>
    <name evidence="4" type="ORF">KY5_0737c</name>
</gene>
<feature type="region of interest" description="Disordered" evidence="1">
    <location>
        <begin position="143"/>
        <end position="162"/>
    </location>
</feature>
<dbReference type="CDD" id="cd05930">
    <property type="entry name" value="A_NRPS"/>
    <property type="match status" value="1"/>
</dbReference>
<reference evidence="4 5" key="1">
    <citation type="submission" date="2017-08" db="EMBL/GenBank/DDBJ databases">
        <title>Complete Genome Sequence of Streptomyces formicae KY5, the formicamycin producer.</title>
        <authorList>
            <person name="Holmes N.A."/>
            <person name="Devine R."/>
            <person name="Qin Z."/>
            <person name="Seipke R.F."/>
            <person name="Wilkinson B."/>
            <person name="Hutchings M.I."/>
        </authorList>
    </citation>
    <scope>NUCLEOTIDE SEQUENCE [LARGE SCALE GENOMIC DNA]</scope>
    <source>
        <strain evidence="4 5">KY5</strain>
    </source>
</reference>
<dbReference type="GO" id="GO:0043041">
    <property type="term" value="P:amino acid activation for nonribosomal peptide biosynthetic process"/>
    <property type="evidence" value="ECO:0007669"/>
    <property type="project" value="TreeGrafter"/>
</dbReference>
<dbReference type="RefSeq" id="WP_098240818.1">
    <property type="nucleotide sequence ID" value="NZ_CP022685.1"/>
</dbReference>
<keyword evidence="5" id="KW-1185">Reference proteome</keyword>
<dbReference type="Pfam" id="PF00501">
    <property type="entry name" value="AMP-binding"/>
    <property type="match status" value="1"/>
</dbReference>
<feature type="domain" description="AMP-binding enzyme C-terminal" evidence="3">
    <location>
        <begin position="420"/>
        <end position="492"/>
    </location>
</feature>
<name>A0A291Q2P1_9ACTN</name>
<dbReference type="SUPFAM" id="SSF56801">
    <property type="entry name" value="Acetyl-CoA synthetase-like"/>
    <property type="match status" value="1"/>
</dbReference>
<dbReference type="Gene3D" id="3.40.50.980">
    <property type="match status" value="2"/>
</dbReference>
<dbReference type="Pfam" id="PF13193">
    <property type="entry name" value="AMP-binding_C"/>
    <property type="match status" value="1"/>
</dbReference>
<dbReference type="AlphaFoldDB" id="A0A291Q2P1"/>
<evidence type="ECO:0000313" key="4">
    <source>
        <dbReference type="EMBL" id="ATL25755.1"/>
    </source>
</evidence>
<dbReference type="Proteomes" id="UP000221011">
    <property type="component" value="Chromosome"/>
</dbReference>
<dbReference type="Gene3D" id="2.30.38.10">
    <property type="entry name" value="Luciferase, Domain 3"/>
    <property type="match status" value="1"/>
</dbReference>
<protein>
    <submittedName>
        <fullName evidence="4">Peptide synthetase</fullName>
    </submittedName>
</protein>
<dbReference type="EMBL" id="CP022685">
    <property type="protein sequence ID" value="ATL25755.1"/>
    <property type="molecule type" value="Genomic_DNA"/>
</dbReference>
<dbReference type="PANTHER" id="PTHR45527">
    <property type="entry name" value="NONRIBOSOMAL PEPTIDE SYNTHETASE"/>
    <property type="match status" value="1"/>
</dbReference>
<organism evidence="4 5">
    <name type="scientific">Streptomyces formicae</name>
    <dbReference type="NCBI Taxonomy" id="1616117"/>
    <lineage>
        <taxon>Bacteria</taxon>
        <taxon>Bacillati</taxon>
        <taxon>Actinomycetota</taxon>
        <taxon>Actinomycetes</taxon>
        <taxon>Kitasatosporales</taxon>
        <taxon>Streptomycetaceae</taxon>
        <taxon>Streptomyces</taxon>
    </lineage>
</organism>
<dbReference type="GO" id="GO:0031177">
    <property type="term" value="F:phosphopantetheine binding"/>
    <property type="evidence" value="ECO:0007669"/>
    <property type="project" value="TreeGrafter"/>
</dbReference>
<feature type="domain" description="AMP-dependent synthetase/ligase" evidence="2">
    <location>
        <begin position="36"/>
        <end position="366"/>
    </location>
</feature>
<evidence type="ECO:0000313" key="5">
    <source>
        <dbReference type="Proteomes" id="UP000221011"/>
    </source>
</evidence>